<gene>
    <name evidence="2" type="ORF">CN425_07680</name>
</gene>
<name>A0A2A9TTU9_BACCE</name>
<reference evidence="2 3" key="1">
    <citation type="submission" date="2017-09" db="EMBL/GenBank/DDBJ databases">
        <title>Large-scale bioinformatics analysis of Bacillus genomes uncovers conserved roles of natural products in bacterial physiology.</title>
        <authorList>
            <consortium name="Agbiome Team Llc"/>
            <person name="Bleich R.M."/>
            <person name="Grubbs K.J."/>
            <person name="Santa Maria K.C."/>
            <person name="Allen S.E."/>
            <person name="Farag S."/>
            <person name="Shank E.A."/>
            <person name="Bowers A."/>
        </authorList>
    </citation>
    <scope>NUCLEOTIDE SEQUENCE [LARGE SCALE GENOMIC DNA]</scope>
    <source>
        <strain evidence="2 3">AFS010695</strain>
    </source>
</reference>
<dbReference type="EMBL" id="NTWE01000020">
    <property type="protein sequence ID" value="PEW02802.1"/>
    <property type="molecule type" value="Genomic_DNA"/>
</dbReference>
<feature type="transmembrane region" description="Helical" evidence="1">
    <location>
        <begin position="40"/>
        <end position="61"/>
    </location>
</feature>
<keyword evidence="1" id="KW-0812">Transmembrane</keyword>
<dbReference type="Proteomes" id="UP000220635">
    <property type="component" value="Unassembled WGS sequence"/>
</dbReference>
<sequence>MAVLLVENLYQLSILLLLLCSFCFYRYLKNTRRERKLTGFELTMYTVTQLAYFIWATATILKMLSK</sequence>
<keyword evidence="1" id="KW-0472">Membrane</keyword>
<accession>A0A2A9TTU9</accession>
<evidence type="ECO:0000313" key="2">
    <source>
        <dbReference type="EMBL" id="PEW02802.1"/>
    </source>
</evidence>
<evidence type="ECO:0000313" key="3">
    <source>
        <dbReference type="Proteomes" id="UP000220635"/>
    </source>
</evidence>
<protein>
    <submittedName>
        <fullName evidence="2">Uncharacterized protein</fullName>
    </submittedName>
</protein>
<evidence type="ECO:0000256" key="1">
    <source>
        <dbReference type="SAM" id="Phobius"/>
    </source>
</evidence>
<organism evidence="2 3">
    <name type="scientific">Bacillus cereus</name>
    <dbReference type="NCBI Taxonomy" id="1396"/>
    <lineage>
        <taxon>Bacteria</taxon>
        <taxon>Bacillati</taxon>
        <taxon>Bacillota</taxon>
        <taxon>Bacilli</taxon>
        <taxon>Bacillales</taxon>
        <taxon>Bacillaceae</taxon>
        <taxon>Bacillus</taxon>
        <taxon>Bacillus cereus group</taxon>
    </lineage>
</organism>
<dbReference type="OrthoDB" id="2721909at2"/>
<feature type="transmembrane region" description="Helical" evidence="1">
    <location>
        <begin position="12"/>
        <end position="28"/>
    </location>
</feature>
<proteinExistence type="predicted"/>
<comment type="caution">
    <text evidence="2">The sequence shown here is derived from an EMBL/GenBank/DDBJ whole genome shotgun (WGS) entry which is preliminary data.</text>
</comment>
<keyword evidence="1" id="KW-1133">Transmembrane helix</keyword>
<dbReference type="RefSeq" id="WP_000279691.1">
    <property type="nucleotide sequence ID" value="NZ_NTWE01000020.1"/>
</dbReference>
<dbReference type="AlphaFoldDB" id="A0A2A9TTU9"/>